<dbReference type="PANTHER" id="PTHR34386:SF1">
    <property type="entry name" value="GLUTAREDOXIN-LIKE PROTEIN NRDH"/>
    <property type="match status" value="1"/>
</dbReference>
<keyword evidence="2" id="KW-0472">Membrane</keyword>
<dbReference type="PANTHER" id="PTHR34386">
    <property type="entry name" value="GLUTAREDOXIN"/>
    <property type="match status" value="1"/>
</dbReference>
<dbReference type="Proteomes" id="UP001056455">
    <property type="component" value="Chromosome"/>
</dbReference>
<evidence type="ECO:0000313" key="4">
    <source>
        <dbReference type="EMBL" id="USQ79294.1"/>
    </source>
</evidence>
<gene>
    <name evidence="4" type="ORF">NF556_17030</name>
</gene>
<keyword evidence="2" id="KW-1133">Transmembrane helix</keyword>
<sequence length="142" mass="16112">MRWLWFPMLAFFAYLAGEAAWEGRYWLAVVYAVVGGGLTYWLSPWQGGKTLRHEEVSAMSDSEREVVVYWRPGCAYCMRLKSSLGDLRDKVLWVNIWQDDDAAAFVRSVNDGNETVPTVVIDGEPHTNPDPGAVRERLEALT</sequence>
<dbReference type="InterPro" id="IPR017937">
    <property type="entry name" value="Thioredoxin_CS"/>
</dbReference>
<dbReference type="EMBL" id="CP099489">
    <property type="protein sequence ID" value="USQ79294.1"/>
    <property type="molecule type" value="Genomic_DNA"/>
</dbReference>
<feature type="region of interest" description="Disordered" evidence="1">
    <location>
        <begin position="122"/>
        <end position="142"/>
    </location>
</feature>
<evidence type="ECO:0000259" key="3">
    <source>
        <dbReference type="Pfam" id="PF00462"/>
    </source>
</evidence>
<accession>A0ABY4YRS5</accession>
<dbReference type="InterPro" id="IPR036249">
    <property type="entry name" value="Thioredoxin-like_sf"/>
</dbReference>
<evidence type="ECO:0000313" key="5">
    <source>
        <dbReference type="Proteomes" id="UP001056455"/>
    </source>
</evidence>
<name>A0ABY4YRS5_9MICO</name>
<keyword evidence="5" id="KW-1185">Reference proteome</keyword>
<feature type="domain" description="Glutaredoxin" evidence="3">
    <location>
        <begin position="66"/>
        <end position="124"/>
    </location>
</feature>
<dbReference type="InterPro" id="IPR002109">
    <property type="entry name" value="Glutaredoxin"/>
</dbReference>
<keyword evidence="2" id="KW-0812">Transmembrane</keyword>
<reference evidence="4" key="1">
    <citation type="submission" date="2022-06" db="EMBL/GenBank/DDBJ databases">
        <title>Ornithinimicrobium HY1793.</title>
        <authorList>
            <person name="Huang Y."/>
        </authorList>
    </citation>
    <scope>NUCLEOTIDE SEQUENCE</scope>
    <source>
        <strain evidence="4">HY1793</strain>
    </source>
</reference>
<evidence type="ECO:0000256" key="2">
    <source>
        <dbReference type="SAM" id="Phobius"/>
    </source>
</evidence>
<dbReference type="SUPFAM" id="SSF52833">
    <property type="entry name" value="Thioredoxin-like"/>
    <property type="match status" value="1"/>
</dbReference>
<proteinExistence type="predicted"/>
<dbReference type="PROSITE" id="PS00194">
    <property type="entry name" value="THIOREDOXIN_1"/>
    <property type="match status" value="1"/>
</dbReference>
<organism evidence="4 5">
    <name type="scientific">Ornithinimicrobium faecis</name>
    <dbReference type="NCBI Taxonomy" id="2934158"/>
    <lineage>
        <taxon>Bacteria</taxon>
        <taxon>Bacillati</taxon>
        <taxon>Actinomycetota</taxon>
        <taxon>Actinomycetes</taxon>
        <taxon>Micrococcales</taxon>
        <taxon>Ornithinimicrobiaceae</taxon>
        <taxon>Ornithinimicrobium</taxon>
    </lineage>
</organism>
<dbReference type="InterPro" id="IPR051548">
    <property type="entry name" value="Grx-like_ET"/>
</dbReference>
<feature type="compositionally biased region" description="Basic and acidic residues" evidence="1">
    <location>
        <begin position="123"/>
        <end position="142"/>
    </location>
</feature>
<dbReference type="PROSITE" id="PS51354">
    <property type="entry name" value="GLUTAREDOXIN_2"/>
    <property type="match status" value="1"/>
</dbReference>
<evidence type="ECO:0000256" key="1">
    <source>
        <dbReference type="SAM" id="MobiDB-lite"/>
    </source>
</evidence>
<dbReference type="Gene3D" id="3.40.30.10">
    <property type="entry name" value="Glutaredoxin"/>
    <property type="match status" value="1"/>
</dbReference>
<dbReference type="RefSeq" id="WP_252592263.1">
    <property type="nucleotide sequence ID" value="NZ_CP099489.1"/>
</dbReference>
<protein>
    <recommendedName>
        <fullName evidence="3">Glutaredoxin domain-containing protein</fullName>
    </recommendedName>
</protein>
<dbReference type="Pfam" id="PF00462">
    <property type="entry name" value="Glutaredoxin"/>
    <property type="match status" value="1"/>
</dbReference>
<feature type="transmembrane region" description="Helical" evidence="2">
    <location>
        <begin position="25"/>
        <end position="43"/>
    </location>
</feature>